<comment type="subcellular location">
    <subcellularLocation>
        <location evidence="2">Endoplasmic reticulum membrane</location>
        <topology evidence="2">Single-pass type III membrane protein</topology>
    </subcellularLocation>
</comment>
<evidence type="ECO:0008006" key="13">
    <source>
        <dbReference type="Google" id="ProtNLM"/>
    </source>
</evidence>
<dbReference type="InterPro" id="IPR018943">
    <property type="entry name" value="Oligosaccaryltransferase"/>
</dbReference>
<dbReference type="Proteomes" id="UP001064489">
    <property type="component" value="Chromosome 11"/>
</dbReference>
<evidence type="ECO:0000256" key="2">
    <source>
        <dbReference type="ARBA" id="ARBA00004643"/>
    </source>
</evidence>
<evidence type="ECO:0000256" key="7">
    <source>
        <dbReference type="ARBA" id="ARBA00022968"/>
    </source>
</evidence>
<proteinExistence type="inferred from homology"/>
<comment type="caution">
    <text evidence="11">The sequence shown here is derived from an EMBL/GenBank/DDBJ whole genome shotgun (WGS) entry which is preliminary data.</text>
</comment>
<keyword evidence="6" id="KW-0256">Endoplasmic reticulum</keyword>
<evidence type="ECO:0000256" key="4">
    <source>
        <dbReference type="ARBA" id="ARBA00011157"/>
    </source>
</evidence>
<organism evidence="11 12">
    <name type="scientific">Acer negundo</name>
    <name type="common">Box elder</name>
    <dbReference type="NCBI Taxonomy" id="4023"/>
    <lineage>
        <taxon>Eukaryota</taxon>
        <taxon>Viridiplantae</taxon>
        <taxon>Streptophyta</taxon>
        <taxon>Embryophyta</taxon>
        <taxon>Tracheophyta</taxon>
        <taxon>Spermatophyta</taxon>
        <taxon>Magnoliopsida</taxon>
        <taxon>eudicotyledons</taxon>
        <taxon>Gunneridae</taxon>
        <taxon>Pentapetalae</taxon>
        <taxon>rosids</taxon>
        <taxon>malvids</taxon>
        <taxon>Sapindales</taxon>
        <taxon>Sapindaceae</taxon>
        <taxon>Hippocastanoideae</taxon>
        <taxon>Acereae</taxon>
        <taxon>Acer</taxon>
    </lineage>
</organism>
<sequence length="107" mass="12397">MQVYSTVTVDTRKVHELLKQIESIFGWVAFTPDSVYLGPSKEAITNHHCRCQIMERHCEPYLLRSRKPITMIDDQDLGFIANFLGIFIFALVIAYHYVTADPKYESN</sequence>
<dbReference type="EMBL" id="JAJSOW010000108">
    <property type="protein sequence ID" value="KAI9154355.1"/>
    <property type="molecule type" value="Genomic_DNA"/>
</dbReference>
<comment type="similarity">
    <text evidence="3">Belongs to the OST4 family.</text>
</comment>
<dbReference type="InterPro" id="IPR036330">
    <property type="entry name" value="Ost4p_sf"/>
</dbReference>
<dbReference type="PANTHER" id="PTHR28677">
    <property type="entry name" value="DOLICHYL-DIPHOSPHOOLIGOSACCHARIDE--PROTEIN GLYCOSYLTRANSFERASE SUBUNIT 4A-RELATED"/>
    <property type="match status" value="1"/>
</dbReference>
<evidence type="ECO:0000313" key="11">
    <source>
        <dbReference type="EMBL" id="KAI9154355.1"/>
    </source>
</evidence>
<dbReference type="GO" id="GO:0005789">
    <property type="term" value="C:endoplasmic reticulum membrane"/>
    <property type="evidence" value="ECO:0007669"/>
    <property type="project" value="UniProtKB-SubCell"/>
</dbReference>
<dbReference type="PANTHER" id="PTHR28677:SF7">
    <property type="entry name" value="DOLICHYL-DIPHOSPHOOLIGOSACCHARIDE--PROTEIN GLYCOSYLTRANSFERASE SUBUNIT 4A"/>
    <property type="match status" value="1"/>
</dbReference>
<evidence type="ECO:0000256" key="3">
    <source>
        <dbReference type="ARBA" id="ARBA00007685"/>
    </source>
</evidence>
<evidence type="ECO:0000256" key="8">
    <source>
        <dbReference type="ARBA" id="ARBA00022989"/>
    </source>
</evidence>
<evidence type="ECO:0000256" key="9">
    <source>
        <dbReference type="ARBA" id="ARBA00023136"/>
    </source>
</evidence>
<gene>
    <name evidence="11" type="ORF">LWI28_024938</name>
</gene>
<evidence type="ECO:0000256" key="6">
    <source>
        <dbReference type="ARBA" id="ARBA00022824"/>
    </source>
</evidence>
<protein>
    <recommendedName>
        <fullName evidence="13">Dolichyl-diphosphooligosaccharide--protein glycosyltransferase subunit 4</fullName>
    </recommendedName>
</protein>
<reference evidence="11" key="1">
    <citation type="journal article" date="2022" name="Plant J.">
        <title>Strategies of tolerance reflected in two North American maple genomes.</title>
        <authorList>
            <person name="McEvoy S.L."/>
            <person name="Sezen U.U."/>
            <person name="Trouern-Trend A."/>
            <person name="McMahon S.M."/>
            <person name="Schaberg P.G."/>
            <person name="Yang J."/>
            <person name="Wegrzyn J.L."/>
            <person name="Swenson N.G."/>
        </authorList>
    </citation>
    <scope>NUCLEOTIDE SEQUENCE</scope>
    <source>
        <strain evidence="11">91603</strain>
    </source>
</reference>
<accession>A0AAD5NG52</accession>
<keyword evidence="7" id="KW-0735">Signal-anchor</keyword>
<feature type="transmembrane region" description="Helical" evidence="10">
    <location>
        <begin position="77"/>
        <end position="98"/>
    </location>
</feature>
<dbReference type="AlphaFoldDB" id="A0AAD5NG52"/>
<evidence type="ECO:0000256" key="10">
    <source>
        <dbReference type="SAM" id="Phobius"/>
    </source>
</evidence>
<dbReference type="SUPFAM" id="SSF103464">
    <property type="entry name" value="Oligosaccharyltransferase subunit ost4p"/>
    <property type="match status" value="1"/>
</dbReference>
<name>A0AAD5NG52_ACENE</name>
<evidence type="ECO:0000256" key="1">
    <source>
        <dbReference type="ARBA" id="ARBA00002791"/>
    </source>
</evidence>
<comment type="subunit">
    <text evidence="4">Component of the oligosaccharyltransferase (OST) complex.</text>
</comment>
<evidence type="ECO:0000313" key="12">
    <source>
        <dbReference type="Proteomes" id="UP001064489"/>
    </source>
</evidence>
<evidence type="ECO:0000256" key="5">
    <source>
        <dbReference type="ARBA" id="ARBA00022692"/>
    </source>
</evidence>
<keyword evidence="8 10" id="KW-1133">Transmembrane helix</keyword>
<reference evidence="11" key="2">
    <citation type="submission" date="2023-02" db="EMBL/GenBank/DDBJ databases">
        <authorList>
            <person name="Swenson N.G."/>
            <person name="Wegrzyn J.L."/>
            <person name="Mcevoy S.L."/>
        </authorList>
    </citation>
    <scope>NUCLEOTIDE SEQUENCE</scope>
    <source>
        <strain evidence="11">91603</strain>
        <tissue evidence="11">Leaf</tissue>
    </source>
</reference>
<comment type="function">
    <text evidence="1">Subunit of the oligosaccharyl transferase (OST) complex that catalyzes the initial transfer of a defined glycan (Glc(3)Man(9)GlcNAc(2) in eukaryotes) from the lipid carrier dolichol-pyrophosphate to an asparagine residue within an Asn-X-Ser/Thr consensus motif in nascent polypeptide chains, the first step in protein N-glycosylation. N-glycosylation occurs cotranslationally and the complex associates with the Sec61 complex at the channel-forming translocon complex that mediates protein translocation across the endoplasmic reticulum (ER). All subunits are required for a maximal enzyme activity.</text>
</comment>
<dbReference type="Pfam" id="PF10215">
    <property type="entry name" value="Ost4"/>
    <property type="match status" value="1"/>
</dbReference>
<dbReference type="InterPro" id="IPR044165">
    <property type="entry name" value="OST4_plant"/>
</dbReference>
<keyword evidence="5 10" id="KW-0812">Transmembrane</keyword>
<keyword evidence="12" id="KW-1185">Reference proteome</keyword>
<keyword evidence="9 10" id="KW-0472">Membrane</keyword>